<evidence type="ECO:0000313" key="1">
    <source>
        <dbReference type="EMBL" id="MDT0532574.1"/>
    </source>
</evidence>
<evidence type="ECO:0000313" key="2">
    <source>
        <dbReference type="Proteomes" id="UP001180973"/>
    </source>
</evidence>
<sequence>MPVPTSKLDTVVSASYMMFCLHSHGANAQRDHSEAGRLAFADGVGFAASAVGVRTATEVSRAFVSVEAWSRMPWILPEQRPFDFAFEGVLDFPDNCWRIHESHDHPVVRGIELPSGAGRYGARVIAYNHNEVLDRFEMAQAGTEKFAAALDKMGRLIPEAAERYQIQLWPLGRQG</sequence>
<comment type="caution">
    <text evidence="1">The sequence shown here is derived from an EMBL/GenBank/DDBJ whole genome shotgun (WGS) entry which is preliminary data.</text>
</comment>
<name>A0ABU2X2Z5_9ACTN</name>
<proteinExistence type="predicted"/>
<keyword evidence="2" id="KW-1185">Reference proteome</keyword>
<gene>
    <name evidence="1" type="ORF">RM555_26590</name>
</gene>
<dbReference type="RefSeq" id="WP_311414308.1">
    <property type="nucleotide sequence ID" value="NZ_JAVRFL010000042.1"/>
</dbReference>
<reference evidence="1" key="1">
    <citation type="submission" date="2023-09" db="EMBL/GenBank/DDBJ databases">
        <title>30 novel species of actinomycetes from the DSMZ collection.</title>
        <authorList>
            <person name="Nouioui I."/>
        </authorList>
    </citation>
    <scope>NUCLEOTIDE SEQUENCE</scope>
    <source>
        <strain evidence="1">DSM 115977</strain>
    </source>
</reference>
<organism evidence="1 2">
    <name type="scientific">Micromonospora reichwaldensis</name>
    <dbReference type="NCBI Taxonomy" id="3075516"/>
    <lineage>
        <taxon>Bacteria</taxon>
        <taxon>Bacillati</taxon>
        <taxon>Actinomycetota</taxon>
        <taxon>Actinomycetes</taxon>
        <taxon>Micromonosporales</taxon>
        <taxon>Micromonosporaceae</taxon>
        <taxon>Micromonospora</taxon>
    </lineage>
</organism>
<accession>A0ABU2X2Z5</accession>
<dbReference type="Proteomes" id="UP001180973">
    <property type="component" value="Unassembled WGS sequence"/>
</dbReference>
<protein>
    <submittedName>
        <fullName evidence="1">Uncharacterized protein</fullName>
    </submittedName>
</protein>
<dbReference type="EMBL" id="JAVRFL010000042">
    <property type="protein sequence ID" value="MDT0532574.1"/>
    <property type="molecule type" value="Genomic_DNA"/>
</dbReference>